<comment type="caution">
    <text evidence="4">The sequence shown here is derived from an EMBL/GenBank/DDBJ whole genome shotgun (WGS) entry which is preliminary data.</text>
</comment>
<dbReference type="Proteomes" id="UP001230220">
    <property type="component" value="Unassembled WGS sequence"/>
</dbReference>
<proteinExistence type="predicted"/>
<sequence>MKHRILKTLLFSLIIALICASTLFYAMYIAPENIKITHKTIESNKISESIHDTNIAYISDIHYGEFVDEGRFKDMIKTINSASADVVLFGGDLFTDPATFISNPEAKQMIIDELKSIEAPLGKFYVLGECDIKSEESKAFVKDILYQAGFEDLTNKNIKIHNGTSESFVLVGLDVVKSLGGSPDIQSAYTNISENSFVVAFTHAPDVYADIPDNSTDLAFAGHSHGGQISLPIIGSLDSIVGATKFEKGTYEIKNLTIAISNGLGTTDVDMRLFSSPEVLMYRLSKKD</sequence>
<name>A0ABU0E786_9FIRM</name>
<organism evidence="4 5">
    <name type="scientific">Breznakia pachnodae</name>
    <dbReference type="NCBI Taxonomy" id="265178"/>
    <lineage>
        <taxon>Bacteria</taxon>
        <taxon>Bacillati</taxon>
        <taxon>Bacillota</taxon>
        <taxon>Erysipelotrichia</taxon>
        <taxon>Erysipelotrichales</taxon>
        <taxon>Erysipelotrichaceae</taxon>
        <taxon>Breznakia</taxon>
    </lineage>
</organism>
<dbReference type="RefSeq" id="WP_307410763.1">
    <property type="nucleotide sequence ID" value="NZ_JAUSUR010000008.1"/>
</dbReference>
<reference evidence="4 5" key="1">
    <citation type="submission" date="2023-07" db="EMBL/GenBank/DDBJ databases">
        <title>Genomic Encyclopedia of Type Strains, Phase IV (KMG-IV): sequencing the most valuable type-strain genomes for metagenomic binning, comparative biology and taxonomic classification.</title>
        <authorList>
            <person name="Goeker M."/>
        </authorList>
    </citation>
    <scope>NUCLEOTIDE SEQUENCE [LARGE SCALE GENOMIC DNA]</scope>
    <source>
        <strain evidence="4 5">DSM 16784</strain>
    </source>
</reference>
<evidence type="ECO:0000313" key="5">
    <source>
        <dbReference type="Proteomes" id="UP001230220"/>
    </source>
</evidence>
<dbReference type="PANTHER" id="PTHR31302">
    <property type="entry name" value="TRANSMEMBRANE PROTEIN WITH METALLOPHOSPHOESTERASE DOMAIN-RELATED"/>
    <property type="match status" value="1"/>
</dbReference>
<dbReference type="Pfam" id="PF00149">
    <property type="entry name" value="Metallophos"/>
    <property type="match status" value="1"/>
</dbReference>
<dbReference type="EMBL" id="JAUSUR010000008">
    <property type="protein sequence ID" value="MDQ0362769.1"/>
    <property type="molecule type" value="Genomic_DNA"/>
</dbReference>
<accession>A0ABU0E786</accession>
<gene>
    <name evidence="4" type="ORF">J2S15_003530</name>
</gene>
<dbReference type="Gene3D" id="3.60.21.10">
    <property type="match status" value="1"/>
</dbReference>
<dbReference type="InterPro" id="IPR029052">
    <property type="entry name" value="Metallo-depent_PP-like"/>
</dbReference>
<evidence type="ECO:0000313" key="4">
    <source>
        <dbReference type="EMBL" id="MDQ0362769.1"/>
    </source>
</evidence>
<dbReference type="PANTHER" id="PTHR31302:SF31">
    <property type="entry name" value="PHOSPHODIESTERASE YAEI"/>
    <property type="match status" value="1"/>
</dbReference>
<dbReference type="InterPro" id="IPR051158">
    <property type="entry name" value="Metallophosphoesterase_sf"/>
</dbReference>
<feature type="domain" description="Calcineurin-like phosphoesterase" evidence="3">
    <location>
        <begin position="54"/>
        <end position="226"/>
    </location>
</feature>
<dbReference type="SUPFAM" id="SSF56300">
    <property type="entry name" value="Metallo-dependent phosphatases"/>
    <property type="match status" value="1"/>
</dbReference>
<keyword evidence="1" id="KW-0479">Metal-binding</keyword>
<dbReference type="InterPro" id="IPR004843">
    <property type="entry name" value="Calcineurin-like_PHP"/>
</dbReference>
<protein>
    <submittedName>
        <fullName evidence="4">MPP superfamily phosphohydrolase</fullName>
    </submittedName>
</protein>
<evidence type="ECO:0000259" key="3">
    <source>
        <dbReference type="Pfam" id="PF00149"/>
    </source>
</evidence>
<keyword evidence="2" id="KW-0378">Hydrolase</keyword>
<evidence type="ECO:0000256" key="2">
    <source>
        <dbReference type="ARBA" id="ARBA00022801"/>
    </source>
</evidence>
<evidence type="ECO:0000256" key="1">
    <source>
        <dbReference type="ARBA" id="ARBA00022723"/>
    </source>
</evidence>
<keyword evidence="5" id="KW-1185">Reference proteome</keyword>